<keyword evidence="4" id="KW-1185">Reference proteome</keyword>
<feature type="region of interest" description="Disordered" evidence="2">
    <location>
        <begin position="273"/>
        <end position="292"/>
    </location>
</feature>
<dbReference type="EC" id="2.8.2.-" evidence="3"/>
<dbReference type="SUPFAM" id="SSF52540">
    <property type="entry name" value="P-loop containing nucleoside triphosphate hydrolases"/>
    <property type="match status" value="1"/>
</dbReference>
<evidence type="ECO:0000313" key="4">
    <source>
        <dbReference type="Proteomes" id="UP001569963"/>
    </source>
</evidence>
<evidence type="ECO:0000313" key="3">
    <source>
        <dbReference type="EMBL" id="MFA1538091.1"/>
    </source>
</evidence>
<dbReference type="InterPro" id="IPR027417">
    <property type="entry name" value="P-loop_NTPase"/>
</dbReference>
<dbReference type="Pfam" id="PF13469">
    <property type="entry name" value="Sulfotransfer_3"/>
    <property type="match status" value="1"/>
</dbReference>
<dbReference type="EMBL" id="JAXCEI010000002">
    <property type="protein sequence ID" value="MFA1538091.1"/>
    <property type="molecule type" value="Genomic_DNA"/>
</dbReference>
<gene>
    <name evidence="3" type="ORF">SM611_04045</name>
</gene>
<keyword evidence="1 3" id="KW-0808">Transferase</keyword>
<organism evidence="3 4">
    <name type="scientific">Actinomadura monticuli</name>
    <dbReference type="NCBI Taxonomy" id="3097367"/>
    <lineage>
        <taxon>Bacteria</taxon>
        <taxon>Bacillati</taxon>
        <taxon>Actinomycetota</taxon>
        <taxon>Actinomycetes</taxon>
        <taxon>Streptosporangiales</taxon>
        <taxon>Thermomonosporaceae</taxon>
        <taxon>Actinomadura</taxon>
    </lineage>
</organism>
<sequence>MAATSDPILIIGTERSGSNLLRLILNAHPRIAVPHPPHFLHYLTPIVGSYGPLDDERNRWALARDALRLLSAHIHPWDHPIDEARVVAEAKAGLAALVAGIHDEYREAAGKARWGCKSTFNVDYVDDLRAVCADARFIWLVRDPRDVAASAKHSVFGPCHPYRTGLLWRRQQTTALAARNRLGPGVVHLLRYEELVADPKGRLTELCAFLDEPFEPAMLEHHRSAAAHRLAGAAGSWRATGLAIGDRSVGRFRRELAPNELRQVEAGAGPLMRELGYRPESPPRGGARPSPASLALREASLRCRVEWRSLRTDANVLARWRRDVLVRRLRLKAAARMRGAE</sequence>
<dbReference type="InterPro" id="IPR026634">
    <property type="entry name" value="TPST-like"/>
</dbReference>
<dbReference type="Proteomes" id="UP001569963">
    <property type="component" value="Unassembled WGS sequence"/>
</dbReference>
<accession>A0ABV4Q4K2</accession>
<evidence type="ECO:0000256" key="1">
    <source>
        <dbReference type="ARBA" id="ARBA00022679"/>
    </source>
</evidence>
<dbReference type="Gene3D" id="3.40.50.300">
    <property type="entry name" value="P-loop containing nucleotide triphosphate hydrolases"/>
    <property type="match status" value="1"/>
</dbReference>
<dbReference type="RefSeq" id="WP_371947436.1">
    <property type="nucleotide sequence ID" value="NZ_JAXCEI010000002.1"/>
</dbReference>
<evidence type="ECO:0000256" key="2">
    <source>
        <dbReference type="SAM" id="MobiDB-lite"/>
    </source>
</evidence>
<comment type="caution">
    <text evidence="3">The sequence shown here is derived from an EMBL/GenBank/DDBJ whole genome shotgun (WGS) entry which is preliminary data.</text>
</comment>
<dbReference type="PANTHER" id="PTHR12788:SF10">
    <property type="entry name" value="PROTEIN-TYROSINE SULFOTRANSFERASE"/>
    <property type="match status" value="1"/>
</dbReference>
<reference evidence="3 4" key="1">
    <citation type="submission" date="2023-11" db="EMBL/GenBank/DDBJ databases">
        <title>Actinomadura monticuli sp. nov., isolated from volcanic ash.</title>
        <authorList>
            <person name="Lee S.D."/>
            <person name="Yang H."/>
            <person name="Kim I.S."/>
        </authorList>
    </citation>
    <scope>NUCLEOTIDE SEQUENCE [LARGE SCALE GENOMIC DNA]</scope>
    <source>
        <strain evidence="3 4">DLS-62</strain>
    </source>
</reference>
<dbReference type="GO" id="GO:0016740">
    <property type="term" value="F:transferase activity"/>
    <property type="evidence" value="ECO:0007669"/>
    <property type="project" value="UniProtKB-KW"/>
</dbReference>
<dbReference type="PANTHER" id="PTHR12788">
    <property type="entry name" value="PROTEIN-TYROSINE SULFOTRANSFERASE 2"/>
    <property type="match status" value="1"/>
</dbReference>
<proteinExistence type="predicted"/>
<name>A0ABV4Q4K2_9ACTN</name>
<protein>
    <submittedName>
        <fullName evidence="3">Sulfotransferase</fullName>
        <ecNumber evidence="3">2.8.2.-</ecNumber>
    </submittedName>
</protein>